<dbReference type="InterPro" id="IPR050821">
    <property type="entry name" value="Cytosolic_carboxypeptidase"/>
</dbReference>
<evidence type="ECO:0000256" key="10">
    <source>
        <dbReference type="ARBA" id="ARBA00022723"/>
    </source>
</evidence>
<dbReference type="GO" id="GO:0005634">
    <property type="term" value="C:nucleus"/>
    <property type="evidence" value="ECO:0007669"/>
    <property type="project" value="UniProtKB-SubCell"/>
</dbReference>
<evidence type="ECO:0000256" key="5">
    <source>
        <dbReference type="ARBA" id="ARBA00004514"/>
    </source>
</evidence>
<keyword evidence="14" id="KW-0206">Cytoskeleton</keyword>
<comment type="catalytic activity">
    <reaction evidence="23">
        <text>gamma-L-glutamyl-L-glutamyl-[protein] + H2O = L-glutamyl-[protein] + L-glutamate</text>
        <dbReference type="Rhea" id="RHEA:60152"/>
        <dbReference type="Rhea" id="RHEA-COMP:10208"/>
        <dbReference type="Rhea" id="RHEA-COMP:15517"/>
        <dbReference type="ChEBI" id="CHEBI:15377"/>
        <dbReference type="ChEBI" id="CHEBI:29973"/>
        <dbReference type="ChEBI" id="CHEBI:29985"/>
        <dbReference type="ChEBI" id="CHEBI:143622"/>
    </reaction>
    <physiologicalReaction direction="left-to-right" evidence="23">
        <dbReference type="Rhea" id="RHEA:60153"/>
    </physiologicalReaction>
</comment>
<dbReference type="InterPro" id="IPR040626">
    <property type="entry name" value="Pepdidase_M14_N"/>
</dbReference>
<dbReference type="GO" id="GO:0004181">
    <property type="term" value="F:metallocarboxypeptidase activity"/>
    <property type="evidence" value="ECO:0007669"/>
    <property type="project" value="InterPro"/>
</dbReference>
<evidence type="ECO:0000256" key="14">
    <source>
        <dbReference type="ARBA" id="ARBA00023212"/>
    </source>
</evidence>
<evidence type="ECO:0000256" key="22">
    <source>
        <dbReference type="ARBA" id="ARBA00032928"/>
    </source>
</evidence>
<keyword evidence="12" id="KW-0862">Zinc</keyword>
<comment type="caution">
    <text evidence="27">The sequence shown here is derived from an EMBL/GenBank/DDBJ whole genome shotgun (WGS) entry which is preliminary data.</text>
</comment>
<evidence type="ECO:0000256" key="12">
    <source>
        <dbReference type="ARBA" id="ARBA00022833"/>
    </source>
</evidence>
<evidence type="ECO:0000256" key="1">
    <source>
        <dbReference type="ARBA" id="ARBA00001947"/>
    </source>
</evidence>
<keyword evidence="10" id="KW-0479">Metal-binding</keyword>
<feature type="compositionally biased region" description="Polar residues" evidence="25">
    <location>
        <begin position="942"/>
        <end position="962"/>
    </location>
</feature>
<feature type="compositionally biased region" description="Polar residues" evidence="25">
    <location>
        <begin position="825"/>
        <end position="834"/>
    </location>
</feature>
<sequence>MQPFEILILFPLKTETFVAITEGHGKIGERRRRGFFHVPDQMKLDGMFYSGHKRGATGRQVRQLNSGMALRKNKLCALRAKNCEVEEDGKNKDGHRPNITDTGCQCAIGNLARVEKVEKASSSPSSDTASSGSAPSVSSLSPDYEFNVWTQPDCAGTEHENGNRSWFYFSVRGVAPGRILKINVMNMNNQRKLYSQGMTPLVRTLPGKNRWERIRDRPTTEIKDNQFILSFTHRLSEVRGATTYFSFCYPFSYSESQEMLQQLDESYPSGAHLSPSSAPESVYYHRELLCHSLDGNRVDLLTVTNCNGMQEQREPRLPKLFPDTNTPRPHRFCNKRVFFLSSRVHPGETPASFVFNGFLNFILRRDDPRAHTLRNMFVFKLIPMLNPDGVVRGHYRTDSRGVNLNRQYLNPSPELHPSIYAAKTLLLYHHTHNRLHNTQSSTHLNNTTNTQTPSPINIKPTSQHQAPPRGVSSNQRIAEKEENPTQTEIPMAMEENVWVITEMGKEDSSSSSSETVAPVTVDVPQVEEQEPIPPQEGGVAYYVDLHGHASKRGCFMYGNNLPDESQQVENMLYPRLIAVNSAHFDFPACNFSEKNMYARDKRDGQSKEGSGRVAIHKAIGLLHSYTLECNYNTGKTMNTIPPACHDNGRATPPPHSSFPPKYTPEIFEQVGRAVAISALDMLECNPWSRLVLSEYSCLTNLRAWILKHVRNTKGLNTNMHAHPPTRPHHNGSKASPPKGFNNFLSGSTSENTLNRVRCNSHSSSSQTPSPKMHSSPSFTFGCPPPRTHSQHNSTHTRGRGSNKTLVPVRDPKPQEKRRPPHHRSVLQSPSNSHTPSRPPLSPPSSSSSSSSSVCAAGSCPLPASVSMTGISFPDFQAGGTSSERSSKIPFPMRPGRVAKGCRSLLVAKDSGPEHILSSIKLTKCDLQPHVSCITIRKPGSMDSPSTRGSKTKPVGNTQSSSGGKEESAAIKVWKLLRPGLHRHLSLSGVSGKDGAIQLASKALLKDTDNHLHCKDCAIIKAAPETDEILQQVDETPVSPLPEPVGMGDTVTLCGEA</sequence>
<dbReference type="GO" id="GO:0005829">
    <property type="term" value="C:cytosol"/>
    <property type="evidence" value="ECO:0007669"/>
    <property type="project" value="UniProtKB-SubCell"/>
</dbReference>
<evidence type="ECO:0000256" key="13">
    <source>
        <dbReference type="ARBA" id="ARBA00023049"/>
    </source>
</evidence>
<comment type="cofactor">
    <cofactor evidence="1">
        <name>Zn(2+)</name>
        <dbReference type="ChEBI" id="CHEBI:29105"/>
    </cofactor>
</comment>
<accession>A0AAV6RV00</accession>
<feature type="compositionally biased region" description="Polar residues" evidence="25">
    <location>
        <begin position="742"/>
        <end position="759"/>
    </location>
</feature>
<feature type="domain" description="Peptidase M14" evidence="26">
    <location>
        <begin position="249"/>
        <end position="682"/>
    </location>
</feature>
<evidence type="ECO:0000256" key="8">
    <source>
        <dbReference type="ARBA" id="ARBA00022645"/>
    </source>
</evidence>
<feature type="active site" description="Proton donor/acceptor" evidence="24">
    <location>
        <position position="628"/>
    </location>
</feature>
<evidence type="ECO:0000256" key="18">
    <source>
        <dbReference type="ARBA" id="ARBA00024627"/>
    </source>
</evidence>
<evidence type="ECO:0000256" key="19">
    <source>
        <dbReference type="ARBA" id="ARBA00026108"/>
    </source>
</evidence>
<evidence type="ECO:0000313" key="27">
    <source>
        <dbReference type="EMBL" id="KAG7508754.1"/>
    </source>
</evidence>
<keyword evidence="9" id="KW-0645">Protease</keyword>
<proteinExistence type="inferred from homology"/>
<comment type="catalytic activity">
    <reaction evidence="17">
        <text>C-terminal L-alpha-aminoacyl-L-glutamyl-L-glutamyl-[tubulin] + H2O = C-terminal L-alpha-aminoacyl-L-glutamyl-[tubulin] + L-glutamate</text>
        <dbReference type="Rhea" id="RHEA:63792"/>
        <dbReference type="Rhea" id="RHEA-COMP:16435"/>
        <dbReference type="Rhea" id="RHEA-COMP:16436"/>
        <dbReference type="ChEBI" id="CHEBI:15377"/>
        <dbReference type="ChEBI" id="CHEBI:29985"/>
        <dbReference type="ChEBI" id="CHEBI:149555"/>
        <dbReference type="ChEBI" id="CHEBI:149556"/>
        <dbReference type="EC" id="3.4.17.24"/>
    </reaction>
    <physiologicalReaction direction="left-to-right" evidence="17">
        <dbReference type="Rhea" id="RHEA:63793"/>
    </physiologicalReaction>
</comment>
<dbReference type="CDD" id="cd06236">
    <property type="entry name" value="M14_AGBL5_like"/>
    <property type="match status" value="1"/>
</dbReference>
<keyword evidence="8 27" id="KW-0121">Carboxypeptidase</keyword>
<gene>
    <name evidence="27" type="ORF">JOB18_023487</name>
</gene>
<evidence type="ECO:0000313" key="28">
    <source>
        <dbReference type="Proteomes" id="UP000693946"/>
    </source>
</evidence>
<evidence type="ECO:0000259" key="26">
    <source>
        <dbReference type="PROSITE" id="PS52035"/>
    </source>
</evidence>
<dbReference type="Pfam" id="PF18027">
    <property type="entry name" value="Pepdidase_M14_N"/>
    <property type="match status" value="1"/>
</dbReference>
<evidence type="ECO:0000256" key="4">
    <source>
        <dbReference type="ARBA" id="ARBA00004214"/>
    </source>
</evidence>
<evidence type="ECO:0000256" key="16">
    <source>
        <dbReference type="ARBA" id="ARBA00024141"/>
    </source>
</evidence>
<feature type="compositionally biased region" description="Low complexity" evidence="25">
    <location>
        <begin position="120"/>
        <end position="140"/>
    </location>
</feature>
<evidence type="ECO:0000256" key="24">
    <source>
        <dbReference type="PROSITE-ProRule" id="PRU01379"/>
    </source>
</evidence>
<dbReference type="InterPro" id="IPR034286">
    <property type="entry name" value="M14_AGBL5-like"/>
</dbReference>
<evidence type="ECO:0000256" key="25">
    <source>
        <dbReference type="SAM" id="MobiDB-lite"/>
    </source>
</evidence>
<feature type="region of interest" description="Disordered" evidence="25">
    <location>
        <begin position="715"/>
        <end position="853"/>
    </location>
</feature>
<keyword evidence="13" id="KW-0482">Metalloprotease</keyword>
<reference evidence="27 28" key="1">
    <citation type="journal article" date="2021" name="Sci. Rep.">
        <title>Chromosome anchoring in Senegalese sole (Solea senegalensis) reveals sex-associated markers and genome rearrangements in flatfish.</title>
        <authorList>
            <person name="Guerrero-Cozar I."/>
            <person name="Gomez-Garrido J."/>
            <person name="Berbel C."/>
            <person name="Martinez-Blanch J.F."/>
            <person name="Alioto T."/>
            <person name="Claros M.G."/>
            <person name="Gagnaire P.A."/>
            <person name="Manchado M."/>
        </authorList>
    </citation>
    <scope>NUCLEOTIDE SEQUENCE [LARGE SCALE GENOMIC DNA]</scope>
    <source>
        <strain evidence="27">Sse05_10M</strain>
    </source>
</reference>
<evidence type="ECO:0000256" key="11">
    <source>
        <dbReference type="ARBA" id="ARBA00022801"/>
    </source>
</evidence>
<dbReference type="Pfam" id="PF00246">
    <property type="entry name" value="Peptidase_M14"/>
    <property type="match status" value="1"/>
</dbReference>
<dbReference type="PANTHER" id="PTHR12756">
    <property type="entry name" value="CYTOSOLIC CARBOXYPEPTIDASE"/>
    <property type="match status" value="1"/>
</dbReference>
<evidence type="ECO:0000256" key="9">
    <source>
        <dbReference type="ARBA" id="ARBA00022670"/>
    </source>
</evidence>
<dbReference type="GO" id="GO:0005819">
    <property type="term" value="C:spindle"/>
    <property type="evidence" value="ECO:0007669"/>
    <property type="project" value="UniProtKB-SubCell"/>
</dbReference>
<keyword evidence="15" id="KW-0539">Nucleus</keyword>
<comment type="similarity">
    <text evidence="6 24">Belongs to the peptidase M14 family.</text>
</comment>
<evidence type="ECO:0000256" key="7">
    <source>
        <dbReference type="ARBA" id="ARBA00022490"/>
    </source>
</evidence>
<dbReference type="Proteomes" id="UP000693946">
    <property type="component" value="Linkage Group LG17"/>
</dbReference>
<evidence type="ECO:0000256" key="15">
    <source>
        <dbReference type="ARBA" id="ARBA00023242"/>
    </source>
</evidence>
<feature type="compositionally biased region" description="Polar residues" evidence="25">
    <location>
        <begin position="437"/>
        <end position="476"/>
    </location>
</feature>
<evidence type="ECO:0000256" key="21">
    <source>
        <dbReference type="ARBA" id="ARBA00032753"/>
    </source>
</evidence>
<name>A0AAV6RV00_SOLSE</name>
<dbReference type="GO" id="GO:0030496">
    <property type="term" value="C:midbody"/>
    <property type="evidence" value="ECO:0007669"/>
    <property type="project" value="UniProtKB-SubCell"/>
</dbReference>
<dbReference type="PROSITE" id="PS52035">
    <property type="entry name" value="PEPTIDASE_M14"/>
    <property type="match status" value="1"/>
</dbReference>
<protein>
    <recommendedName>
        <fullName evidence="16">Cytosolic carboxypeptidase-like protein 5</fullName>
        <ecNumber evidence="19">3.4.17.24</ecNumber>
    </recommendedName>
    <alternativeName>
        <fullName evidence="22">ATP/GTP-binding protein-like 5</fullName>
    </alternativeName>
    <alternativeName>
        <fullName evidence="21">Protein deglutamylase CCP5</fullName>
    </alternativeName>
</protein>
<dbReference type="AlphaFoldDB" id="A0AAV6RV00"/>
<keyword evidence="11" id="KW-0378">Hydrolase</keyword>
<feature type="region of interest" description="Disordered" evidence="25">
    <location>
        <begin position="437"/>
        <end position="485"/>
    </location>
</feature>
<dbReference type="EC" id="3.4.17.24" evidence="19"/>
<evidence type="ECO:0000256" key="2">
    <source>
        <dbReference type="ARBA" id="ARBA00004123"/>
    </source>
</evidence>
<evidence type="ECO:0000256" key="23">
    <source>
        <dbReference type="ARBA" id="ARBA00047714"/>
    </source>
</evidence>
<feature type="region of interest" description="Disordered" evidence="25">
    <location>
        <begin position="935"/>
        <end position="966"/>
    </location>
</feature>
<evidence type="ECO:0000256" key="20">
    <source>
        <dbReference type="ARBA" id="ARBA00029302"/>
    </source>
</evidence>
<dbReference type="InterPro" id="IPR000834">
    <property type="entry name" value="Peptidase_M14"/>
</dbReference>
<feature type="compositionally biased region" description="Low complexity" evidence="25">
    <location>
        <begin position="843"/>
        <end position="852"/>
    </location>
</feature>
<comment type="catalytic activity">
    <reaction evidence="20">
        <text>(L-glutamyl)(n+1)-gamma-L-glutamyl-L-glutamyl-[protein] + H2O = (L-glutamyl)(n)-gamma-L-glutamyl-L-glutamyl-[protein] + L-glutamate</text>
        <dbReference type="Rhea" id="RHEA:60004"/>
        <dbReference type="Rhea" id="RHEA-COMP:15519"/>
        <dbReference type="Rhea" id="RHEA-COMP:15675"/>
        <dbReference type="ChEBI" id="CHEBI:15377"/>
        <dbReference type="ChEBI" id="CHEBI:29985"/>
        <dbReference type="ChEBI" id="CHEBI:143623"/>
    </reaction>
    <physiologicalReaction direction="left-to-right" evidence="20">
        <dbReference type="Rhea" id="RHEA:60005"/>
    </physiologicalReaction>
</comment>
<keyword evidence="7" id="KW-0963">Cytoplasm</keyword>
<comment type="catalytic activity">
    <reaction evidence="18">
        <text>C-terminal L-alpha-aminoacyl-L-glutamyl-[tubulin] + H2O = C-terminal L-alpha-aminoacyl-[tubulin] + L-glutamate</text>
        <dbReference type="Rhea" id="RHEA:63796"/>
        <dbReference type="Rhea" id="RHEA-COMP:16436"/>
        <dbReference type="Rhea" id="RHEA-COMP:16437"/>
        <dbReference type="ChEBI" id="CHEBI:15377"/>
        <dbReference type="ChEBI" id="CHEBI:29985"/>
        <dbReference type="ChEBI" id="CHEBI:90782"/>
        <dbReference type="ChEBI" id="CHEBI:149556"/>
        <dbReference type="EC" id="3.4.17.24"/>
    </reaction>
    <physiologicalReaction direction="left-to-right" evidence="18">
        <dbReference type="Rhea" id="RHEA:63797"/>
    </physiologicalReaction>
</comment>
<feature type="region of interest" description="Disordered" evidence="25">
    <location>
        <begin position="117"/>
        <end position="140"/>
    </location>
</feature>
<evidence type="ECO:0000256" key="3">
    <source>
        <dbReference type="ARBA" id="ARBA00004186"/>
    </source>
</evidence>
<dbReference type="PANTHER" id="PTHR12756:SF12">
    <property type="entry name" value="CYTOSOLIC CARBOXYPEPTIDASE-LIKE PROTEIN 5"/>
    <property type="match status" value="1"/>
</dbReference>
<dbReference type="EMBL" id="JAGKHQ010000009">
    <property type="protein sequence ID" value="KAG7508754.1"/>
    <property type="molecule type" value="Genomic_DNA"/>
</dbReference>
<dbReference type="GO" id="GO:0006508">
    <property type="term" value="P:proteolysis"/>
    <property type="evidence" value="ECO:0007669"/>
    <property type="project" value="UniProtKB-KW"/>
</dbReference>
<keyword evidence="28" id="KW-1185">Reference proteome</keyword>
<feature type="compositionally biased region" description="Low complexity" evidence="25">
    <location>
        <begin position="760"/>
        <end position="775"/>
    </location>
</feature>
<organism evidence="27 28">
    <name type="scientific">Solea senegalensis</name>
    <name type="common">Senegalese sole</name>
    <dbReference type="NCBI Taxonomy" id="28829"/>
    <lineage>
        <taxon>Eukaryota</taxon>
        <taxon>Metazoa</taxon>
        <taxon>Chordata</taxon>
        <taxon>Craniata</taxon>
        <taxon>Vertebrata</taxon>
        <taxon>Euteleostomi</taxon>
        <taxon>Actinopterygii</taxon>
        <taxon>Neopterygii</taxon>
        <taxon>Teleostei</taxon>
        <taxon>Neoteleostei</taxon>
        <taxon>Acanthomorphata</taxon>
        <taxon>Carangaria</taxon>
        <taxon>Pleuronectiformes</taxon>
        <taxon>Pleuronectoidei</taxon>
        <taxon>Soleidae</taxon>
        <taxon>Solea</taxon>
    </lineage>
</organism>
<evidence type="ECO:0000256" key="6">
    <source>
        <dbReference type="ARBA" id="ARBA00005988"/>
    </source>
</evidence>
<evidence type="ECO:0000256" key="17">
    <source>
        <dbReference type="ARBA" id="ARBA00024524"/>
    </source>
</evidence>
<comment type="subcellular location">
    <subcellularLocation>
        <location evidence="3">Cytoplasm</location>
        <location evidence="3">Cytoskeleton</location>
        <location evidence="3">Spindle</location>
    </subcellularLocation>
    <subcellularLocation>
        <location evidence="5">Cytoplasm</location>
        <location evidence="5">Cytosol</location>
    </subcellularLocation>
    <subcellularLocation>
        <location evidence="4">Midbody</location>
    </subcellularLocation>
    <subcellularLocation>
        <location evidence="2">Nucleus</location>
    </subcellularLocation>
</comment>
<dbReference type="GO" id="GO:0008270">
    <property type="term" value="F:zinc ion binding"/>
    <property type="evidence" value="ECO:0007669"/>
    <property type="project" value="InterPro"/>
</dbReference>